<dbReference type="AlphaFoldDB" id="A0A382LRT5"/>
<evidence type="ECO:0000313" key="2">
    <source>
        <dbReference type="EMBL" id="SVC38465.1"/>
    </source>
</evidence>
<feature type="domain" description="DUF4214" evidence="1">
    <location>
        <begin position="13"/>
        <end position="40"/>
    </location>
</feature>
<evidence type="ECO:0000259" key="1">
    <source>
        <dbReference type="Pfam" id="PF13946"/>
    </source>
</evidence>
<dbReference type="Pfam" id="PF13946">
    <property type="entry name" value="DUF4214"/>
    <property type="match status" value="1"/>
</dbReference>
<proteinExistence type="predicted"/>
<sequence length="52" mass="6181">MNEILDKEKIEKSIKIFYKTLLDREPDIEGLRYYTTQVIENSLTLDEACDEI</sequence>
<feature type="non-terminal residue" evidence="2">
    <location>
        <position position="52"/>
    </location>
</feature>
<organism evidence="2">
    <name type="scientific">marine metagenome</name>
    <dbReference type="NCBI Taxonomy" id="408172"/>
    <lineage>
        <taxon>unclassified sequences</taxon>
        <taxon>metagenomes</taxon>
        <taxon>ecological metagenomes</taxon>
    </lineage>
</organism>
<protein>
    <recommendedName>
        <fullName evidence="1">DUF4214 domain-containing protein</fullName>
    </recommendedName>
</protein>
<reference evidence="2" key="1">
    <citation type="submission" date="2018-05" db="EMBL/GenBank/DDBJ databases">
        <authorList>
            <person name="Lanie J.A."/>
            <person name="Ng W.-L."/>
            <person name="Kazmierczak K.M."/>
            <person name="Andrzejewski T.M."/>
            <person name="Davidsen T.M."/>
            <person name="Wayne K.J."/>
            <person name="Tettelin H."/>
            <person name="Glass J.I."/>
            <person name="Rusch D."/>
            <person name="Podicherti R."/>
            <person name="Tsui H.-C.T."/>
            <person name="Winkler M.E."/>
        </authorList>
    </citation>
    <scope>NUCLEOTIDE SEQUENCE</scope>
</reference>
<name>A0A382LRT5_9ZZZZ</name>
<dbReference type="InterPro" id="IPR025282">
    <property type="entry name" value="DUF4214"/>
</dbReference>
<dbReference type="EMBL" id="UINC01088337">
    <property type="protein sequence ID" value="SVC38465.1"/>
    <property type="molecule type" value="Genomic_DNA"/>
</dbReference>
<accession>A0A382LRT5</accession>
<gene>
    <name evidence="2" type="ORF">METZ01_LOCUS291319</name>
</gene>